<evidence type="ECO:0000256" key="1">
    <source>
        <dbReference type="SAM" id="MobiDB-lite"/>
    </source>
</evidence>
<dbReference type="Proteomes" id="UP001066276">
    <property type="component" value="Chromosome 10"/>
</dbReference>
<evidence type="ECO:0000313" key="3">
    <source>
        <dbReference type="Proteomes" id="UP001066276"/>
    </source>
</evidence>
<feature type="region of interest" description="Disordered" evidence="1">
    <location>
        <begin position="43"/>
        <end position="80"/>
    </location>
</feature>
<reference evidence="2" key="1">
    <citation type="journal article" date="2022" name="bioRxiv">
        <title>Sequencing and chromosome-scale assembly of the giantPleurodeles waltlgenome.</title>
        <authorList>
            <person name="Brown T."/>
            <person name="Elewa A."/>
            <person name="Iarovenko S."/>
            <person name="Subramanian E."/>
            <person name="Araus A.J."/>
            <person name="Petzold A."/>
            <person name="Susuki M."/>
            <person name="Suzuki K.-i.T."/>
            <person name="Hayashi T."/>
            <person name="Toyoda A."/>
            <person name="Oliveira C."/>
            <person name="Osipova E."/>
            <person name="Leigh N.D."/>
            <person name="Simon A."/>
            <person name="Yun M.H."/>
        </authorList>
    </citation>
    <scope>NUCLEOTIDE SEQUENCE</scope>
    <source>
        <strain evidence="2">20211129_DDA</strain>
        <tissue evidence="2">Liver</tissue>
    </source>
</reference>
<sequence length="125" mass="13118">MKDRARRGPVTEALKEKSAQVTFRHWPIDQCPTAHLTQSDRCHGPCRLQDPPNHGNSLSTGRRGSGHTAQAGVTAMSRQKAQAGVAVMRGHTAQAGVAVIGRHTAQAVVAVISGHTAQAGVAEIS</sequence>
<gene>
    <name evidence="2" type="ORF">NDU88_000170</name>
</gene>
<proteinExistence type="predicted"/>
<name>A0AAV7LZG7_PLEWA</name>
<evidence type="ECO:0000313" key="2">
    <source>
        <dbReference type="EMBL" id="KAJ1094998.1"/>
    </source>
</evidence>
<dbReference type="AlphaFoldDB" id="A0AAV7LZG7"/>
<accession>A0AAV7LZG7</accession>
<comment type="caution">
    <text evidence="2">The sequence shown here is derived from an EMBL/GenBank/DDBJ whole genome shotgun (WGS) entry which is preliminary data.</text>
</comment>
<organism evidence="2 3">
    <name type="scientific">Pleurodeles waltl</name>
    <name type="common">Iberian ribbed newt</name>
    <dbReference type="NCBI Taxonomy" id="8319"/>
    <lineage>
        <taxon>Eukaryota</taxon>
        <taxon>Metazoa</taxon>
        <taxon>Chordata</taxon>
        <taxon>Craniata</taxon>
        <taxon>Vertebrata</taxon>
        <taxon>Euteleostomi</taxon>
        <taxon>Amphibia</taxon>
        <taxon>Batrachia</taxon>
        <taxon>Caudata</taxon>
        <taxon>Salamandroidea</taxon>
        <taxon>Salamandridae</taxon>
        <taxon>Pleurodelinae</taxon>
        <taxon>Pleurodeles</taxon>
    </lineage>
</organism>
<dbReference type="EMBL" id="JANPWB010000014">
    <property type="protein sequence ID" value="KAJ1094998.1"/>
    <property type="molecule type" value="Genomic_DNA"/>
</dbReference>
<protein>
    <submittedName>
        <fullName evidence="2">Uncharacterized protein</fullName>
    </submittedName>
</protein>
<keyword evidence="3" id="KW-1185">Reference proteome</keyword>